<dbReference type="Proteomes" id="UP000664859">
    <property type="component" value="Unassembled WGS sequence"/>
</dbReference>
<evidence type="ECO:0000313" key="3">
    <source>
        <dbReference type="EMBL" id="KAG5190654.1"/>
    </source>
</evidence>
<feature type="region of interest" description="Disordered" evidence="1">
    <location>
        <begin position="233"/>
        <end position="261"/>
    </location>
</feature>
<proteinExistence type="predicted"/>
<dbReference type="GO" id="GO:0005802">
    <property type="term" value="C:trans-Golgi network"/>
    <property type="evidence" value="ECO:0007669"/>
    <property type="project" value="TreeGrafter"/>
</dbReference>
<name>A0A835ZHG4_9STRA</name>
<dbReference type="InterPro" id="IPR058563">
    <property type="entry name" value="Trs120_TRAPPC9_N"/>
</dbReference>
<dbReference type="AlphaFoldDB" id="A0A835ZHG4"/>
<dbReference type="Pfam" id="PF08626">
    <property type="entry name" value="TRAPPC9-Trs120"/>
    <property type="match status" value="2"/>
</dbReference>
<dbReference type="OrthoDB" id="27962at2759"/>
<organism evidence="3 4">
    <name type="scientific">Tribonema minus</name>
    <dbReference type="NCBI Taxonomy" id="303371"/>
    <lineage>
        <taxon>Eukaryota</taxon>
        <taxon>Sar</taxon>
        <taxon>Stramenopiles</taxon>
        <taxon>Ochrophyta</taxon>
        <taxon>PX clade</taxon>
        <taxon>Xanthophyceae</taxon>
        <taxon>Tribonematales</taxon>
        <taxon>Tribonemataceae</taxon>
        <taxon>Tribonema</taxon>
    </lineage>
</organism>
<sequence length="395" mass="41405">MSNVWVKQTLASHSKVQVLLVPLGGIPKDVYDRYCSLFKRLSAVPMQDLTAPGDWTRQNCPFRHFSWTEGAFHFHFVEDGTTDGGLSEWGDYQAHRRVYVALGIVHEPSCRRGDGDKIGADLSLLQAELALAVAPYPHATLQRIFVFEHSFEAGSIPGYDANRDIILPPEPEGEGGAELLRRFLAEPLHNIAVALITQIEGWVRAYAAALSGGVAGKLSQYMASARGGGGAGAASAGGDGALPPLRSPLDTDDDNPLANMGASSASLMSAASAVSLTGGGGKAADRARARRRWGRLRKWLGDLALLAGTPKDAVELYDAAAAELAKADPLWHAGALEGFAAALVALADDETPTAVPPEIFKLIAGREQEGGGAAALTRAGSLMGAAAGAAARRPP</sequence>
<accession>A0A835ZHG4</accession>
<reference evidence="3" key="1">
    <citation type="submission" date="2021-02" db="EMBL/GenBank/DDBJ databases">
        <title>First Annotated Genome of the Yellow-green Alga Tribonema minus.</title>
        <authorList>
            <person name="Mahan K.M."/>
        </authorList>
    </citation>
    <scope>NUCLEOTIDE SEQUENCE</scope>
    <source>
        <strain evidence="3">UTEX B ZZ1240</strain>
    </source>
</reference>
<evidence type="ECO:0000313" key="4">
    <source>
        <dbReference type="Proteomes" id="UP000664859"/>
    </source>
</evidence>
<comment type="caution">
    <text evidence="3">The sequence shown here is derived from an EMBL/GenBank/DDBJ whole genome shotgun (WGS) entry which is preliminary data.</text>
</comment>
<evidence type="ECO:0000259" key="2">
    <source>
        <dbReference type="Pfam" id="PF08626"/>
    </source>
</evidence>
<feature type="domain" description="Trs120/TRAPPC9 N-terminal" evidence="2">
    <location>
        <begin position="274"/>
        <end position="356"/>
    </location>
</feature>
<dbReference type="PANTHER" id="PTHR21512:SF5">
    <property type="entry name" value="TRAFFICKING PROTEIN PARTICLE COMPLEX SUBUNIT 9"/>
    <property type="match status" value="1"/>
</dbReference>
<dbReference type="InterPro" id="IPR013935">
    <property type="entry name" value="Trs120_TRAPPC9"/>
</dbReference>
<feature type="domain" description="Trs120/TRAPPC9 N-terminal" evidence="2">
    <location>
        <begin position="13"/>
        <end position="152"/>
    </location>
</feature>
<keyword evidence="4" id="KW-1185">Reference proteome</keyword>
<dbReference type="PANTHER" id="PTHR21512">
    <property type="entry name" value="TRAFFICKING PROTEIN PARTICLE COMPLEX SUBUNIT 9"/>
    <property type="match status" value="1"/>
</dbReference>
<evidence type="ECO:0000256" key="1">
    <source>
        <dbReference type="SAM" id="MobiDB-lite"/>
    </source>
</evidence>
<gene>
    <name evidence="3" type="ORF">JKP88DRAFT_298339</name>
</gene>
<protein>
    <recommendedName>
        <fullName evidence="2">Trs120/TRAPPC9 N-terminal domain-containing protein</fullName>
    </recommendedName>
</protein>
<dbReference type="EMBL" id="JAFCMP010000031">
    <property type="protein sequence ID" value="KAG5190654.1"/>
    <property type="molecule type" value="Genomic_DNA"/>
</dbReference>